<dbReference type="Proteomes" id="UP001454036">
    <property type="component" value="Unassembled WGS sequence"/>
</dbReference>
<comment type="caution">
    <text evidence="3">The sequence shown here is derived from an EMBL/GenBank/DDBJ whole genome shotgun (WGS) entry which is preliminary data.</text>
</comment>
<feature type="compositionally biased region" description="Basic and acidic residues" evidence="1">
    <location>
        <begin position="204"/>
        <end position="218"/>
    </location>
</feature>
<protein>
    <recommendedName>
        <fullName evidence="2">PB1-like domain-containing protein</fullName>
    </recommendedName>
</protein>
<sequence length="229" mass="25885">MALLRTSGSVEAPTYDGEDQHDLLTIRIHYGGALLRSPYIRYVGKGLDYFDYVDVKCLSIDVLRQFIVECIPLCDRDIPKLYHKYNDDWDKGCRFLSKDSDMLVLLKFSKTGNEVEIYVQHGDLDDMLRAEATAGEIRQDNVGDDEGNGVGEIQKDSYGSVNVDEDVDQSGPFSHTELFSNAIHEQLRDSDRDTDLNCDSDGLWSHKESSDVEGDPSKLDTYPKFNPKT</sequence>
<dbReference type="EMBL" id="BAABME010014505">
    <property type="protein sequence ID" value="GAA0187235.1"/>
    <property type="molecule type" value="Genomic_DNA"/>
</dbReference>
<evidence type="ECO:0000259" key="2">
    <source>
        <dbReference type="Pfam" id="PF26130"/>
    </source>
</evidence>
<organism evidence="3 4">
    <name type="scientific">Lithospermum erythrorhizon</name>
    <name type="common">Purple gromwell</name>
    <name type="synonym">Lithospermum officinale var. erythrorhizon</name>
    <dbReference type="NCBI Taxonomy" id="34254"/>
    <lineage>
        <taxon>Eukaryota</taxon>
        <taxon>Viridiplantae</taxon>
        <taxon>Streptophyta</taxon>
        <taxon>Embryophyta</taxon>
        <taxon>Tracheophyta</taxon>
        <taxon>Spermatophyta</taxon>
        <taxon>Magnoliopsida</taxon>
        <taxon>eudicotyledons</taxon>
        <taxon>Gunneridae</taxon>
        <taxon>Pentapetalae</taxon>
        <taxon>asterids</taxon>
        <taxon>lamiids</taxon>
        <taxon>Boraginales</taxon>
        <taxon>Boraginaceae</taxon>
        <taxon>Boraginoideae</taxon>
        <taxon>Lithospermeae</taxon>
        <taxon>Lithospermum</taxon>
    </lineage>
</organism>
<evidence type="ECO:0000313" key="4">
    <source>
        <dbReference type="Proteomes" id="UP001454036"/>
    </source>
</evidence>
<name>A0AAV3S2S2_LITER</name>
<feature type="region of interest" description="Disordered" evidence="1">
    <location>
        <begin position="189"/>
        <end position="229"/>
    </location>
</feature>
<dbReference type="Pfam" id="PF26130">
    <property type="entry name" value="PB1-like"/>
    <property type="match status" value="1"/>
</dbReference>
<feature type="region of interest" description="Disordered" evidence="1">
    <location>
        <begin position="136"/>
        <end position="156"/>
    </location>
</feature>
<proteinExistence type="predicted"/>
<reference evidence="3 4" key="1">
    <citation type="submission" date="2024-01" db="EMBL/GenBank/DDBJ databases">
        <title>The complete chloroplast genome sequence of Lithospermum erythrorhizon: insights into the phylogenetic relationship among Boraginaceae species and the maternal lineages of purple gromwells.</title>
        <authorList>
            <person name="Okada T."/>
            <person name="Watanabe K."/>
        </authorList>
    </citation>
    <scope>NUCLEOTIDE SEQUENCE [LARGE SCALE GENOMIC DNA]</scope>
</reference>
<dbReference type="InterPro" id="IPR058594">
    <property type="entry name" value="PB1-like_dom_pln"/>
</dbReference>
<accession>A0AAV3S2S2</accession>
<gene>
    <name evidence="3" type="ORF">LIER_34523</name>
</gene>
<evidence type="ECO:0000256" key="1">
    <source>
        <dbReference type="SAM" id="MobiDB-lite"/>
    </source>
</evidence>
<keyword evidence="4" id="KW-1185">Reference proteome</keyword>
<feature type="domain" description="PB1-like" evidence="2">
    <location>
        <begin position="22"/>
        <end position="121"/>
    </location>
</feature>
<evidence type="ECO:0000313" key="3">
    <source>
        <dbReference type="EMBL" id="GAA0187235.1"/>
    </source>
</evidence>
<dbReference type="AlphaFoldDB" id="A0AAV3S2S2"/>